<dbReference type="CDD" id="cd05151">
    <property type="entry name" value="ChoK-like"/>
    <property type="match status" value="1"/>
</dbReference>
<dbReference type="AlphaFoldDB" id="A0AAF1KVX1"/>
<name>A0AAF1KVX1_9HYPH</name>
<evidence type="ECO:0000259" key="1">
    <source>
        <dbReference type="Pfam" id="PF01636"/>
    </source>
</evidence>
<dbReference type="GO" id="GO:0004305">
    <property type="term" value="F:ethanolamine kinase activity"/>
    <property type="evidence" value="ECO:0007669"/>
    <property type="project" value="TreeGrafter"/>
</dbReference>
<dbReference type="GO" id="GO:0006646">
    <property type="term" value="P:phosphatidylethanolamine biosynthetic process"/>
    <property type="evidence" value="ECO:0007669"/>
    <property type="project" value="TreeGrafter"/>
</dbReference>
<evidence type="ECO:0000313" key="2">
    <source>
        <dbReference type="EMBL" id="WFR97271.1"/>
    </source>
</evidence>
<dbReference type="SUPFAM" id="SSF56112">
    <property type="entry name" value="Protein kinase-like (PK-like)"/>
    <property type="match status" value="1"/>
</dbReference>
<dbReference type="Pfam" id="PF01636">
    <property type="entry name" value="APH"/>
    <property type="match status" value="1"/>
</dbReference>
<dbReference type="Gene3D" id="3.30.200.20">
    <property type="entry name" value="Phosphorylase Kinase, domain 1"/>
    <property type="match status" value="1"/>
</dbReference>
<dbReference type="PANTHER" id="PTHR22603">
    <property type="entry name" value="CHOLINE/ETHANOALAMINE KINASE"/>
    <property type="match status" value="1"/>
</dbReference>
<feature type="domain" description="Aminoglycoside phosphotransferase" evidence="1">
    <location>
        <begin position="20"/>
        <end position="237"/>
    </location>
</feature>
<dbReference type="KEGG" id="rtu:PR017_11260"/>
<keyword evidence="3" id="KW-1185">Reference proteome</keyword>
<protein>
    <submittedName>
        <fullName evidence="2">Phosphotransferase</fullName>
    </submittedName>
</protein>
<gene>
    <name evidence="2" type="ORF">PR017_11260</name>
</gene>
<reference evidence="2 3" key="1">
    <citation type="journal article" date="2018" name="Sci. Rep.">
        <title>Rhizobium tumorigenes sp. nov., a novel plant tumorigenic bacterium isolated from cane gall tumors on thornless blackberry.</title>
        <authorList>
            <person name="Kuzmanovi N."/>
            <person name="Smalla K."/>
            <person name="Gronow S."/>
            <person name="PuBawska J."/>
        </authorList>
    </citation>
    <scope>NUCLEOTIDE SEQUENCE [LARGE SCALE GENOMIC DNA]</scope>
    <source>
        <strain evidence="2 3">1078</strain>
    </source>
</reference>
<organism evidence="2 3">
    <name type="scientific">Rhizobium tumorigenes</name>
    <dbReference type="NCBI Taxonomy" id="2041385"/>
    <lineage>
        <taxon>Bacteria</taxon>
        <taxon>Pseudomonadati</taxon>
        <taxon>Pseudomonadota</taxon>
        <taxon>Alphaproteobacteria</taxon>
        <taxon>Hyphomicrobiales</taxon>
        <taxon>Rhizobiaceae</taxon>
        <taxon>Rhizobium/Agrobacterium group</taxon>
        <taxon>Rhizobium</taxon>
    </lineage>
</organism>
<proteinExistence type="predicted"/>
<dbReference type="GO" id="GO:0005737">
    <property type="term" value="C:cytoplasm"/>
    <property type="evidence" value="ECO:0007669"/>
    <property type="project" value="TreeGrafter"/>
</dbReference>
<reference evidence="3" key="2">
    <citation type="journal article" date="2023" name="MicrobiologyOpen">
        <title>Genomics of the tumorigenes clade of the family Rhizobiaceae and description of Rhizobium rhododendri sp. nov.</title>
        <authorList>
            <person name="Kuzmanovic N."/>
            <person name="diCenzo G.C."/>
            <person name="Bunk B."/>
            <person name="Sproeer C."/>
            <person name="Fruehling A."/>
            <person name="Neumann-Schaal M."/>
            <person name="Overmann J."/>
            <person name="Smalla K."/>
        </authorList>
    </citation>
    <scope>NUCLEOTIDE SEQUENCE [LARGE SCALE GENOMIC DNA]</scope>
    <source>
        <strain evidence="3">1078</strain>
    </source>
</reference>
<dbReference type="InterPro" id="IPR011009">
    <property type="entry name" value="Kinase-like_dom_sf"/>
</dbReference>
<dbReference type="InterPro" id="IPR002575">
    <property type="entry name" value="Aminoglycoside_PTrfase"/>
</dbReference>
<dbReference type="Proteomes" id="UP000249499">
    <property type="component" value="Chromosome"/>
</dbReference>
<dbReference type="EMBL" id="CP117255">
    <property type="protein sequence ID" value="WFR97271.1"/>
    <property type="molecule type" value="Genomic_DNA"/>
</dbReference>
<accession>A0AAF1KVX1</accession>
<dbReference type="RefSeq" id="WP_111222482.1">
    <property type="nucleotide sequence ID" value="NZ_CP117255.1"/>
</dbReference>
<dbReference type="PANTHER" id="PTHR22603:SF66">
    <property type="entry name" value="ETHANOLAMINE KINASE"/>
    <property type="match status" value="1"/>
</dbReference>
<evidence type="ECO:0000313" key="3">
    <source>
        <dbReference type="Proteomes" id="UP000249499"/>
    </source>
</evidence>
<dbReference type="Gene3D" id="3.90.1200.10">
    <property type="match status" value="1"/>
</dbReference>
<sequence>MDKPEDRIRALDIWHGPIEIAALTGGITNRNYLVRDGSRRRVVRLGSDIPVHHIVRANELAASRAAHAASLSPDVVYHEPGILVLDYIDAPALSAEALGRPDMLERVVLLVRDAHRRVGGHLRGAAGMFWSFHIIADYASTLRDIGSRYEPLLPGLLEKMGRLEKAAGPFDIVFCHNDLLASNFLDDGHRLWLIDWDYAGFNTPLFDLGGLASNAGFSADQEAAMLDIYHDGVGERGLKRRYEAMKCASLLRETLWSMVSETYSTIEFDYVAYTAENMARFERAYDLFDIEERR</sequence>